<evidence type="ECO:0000259" key="5">
    <source>
        <dbReference type="PROSITE" id="PS50109"/>
    </source>
</evidence>
<dbReference type="InterPro" id="IPR005467">
    <property type="entry name" value="His_kinase_dom"/>
</dbReference>
<organism evidence="6">
    <name type="scientific">Fervidobacterium pennivorans</name>
    <dbReference type="NCBI Taxonomy" id="93466"/>
    <lineage>
        <taxon>Bacteria</taxon>
        <taxon>Thermotogati</taxon>
        <taxon>Thermotogota</taxon>
        <taxon>Thermotogae</taxon>
        <taxon>Thermotogales</taxon>
        <taxon>Fervidobacteriaceae</taxon>
        <taxon>Fervidobacterium</taxon>
    </lineage>
</organism>
<keyword evidence="4" id="KW-0812">Transmembrane</keyword>
<dbReference type="PRINTS" id="PR00344">
    <property type="entry name" value="BCTRLSENSOR"/>
</dbReference>
<dbReference type="Gene3D" id="3.30.565.10">
    <property type="entry name" value="Histidine kinase-like ATPase, C-terminal domain"/>
    <property type="match status" value="1"/>
</dbReference>
<dbReference type="EC" id="2.7.13.3" evidence="2"/>
<accession>A0A7C4RXZ9</accession>
<feature type="transmembrane region" description="Helical" evidence="4">
    <location>
        <begin position="21"/>
        <end position="46"/>
    </location>
</feature>
<dbReference type="CDD" id="cd12912">
    <property type="entry name" value="PDC2_MCP_like"/>
    <property type="match status" value="1"/>
</dbReference>
<dbReference type="PROSITE" id="PS50109">
    <property type="entry name" value="HIS_KIN"/>
    <property type="match status" value="1"/>
</dbReference>
<dbReference type="EMBL" id="DSZT01000107">
    <property type="protein sequence ID" value="HGU41956.1"/>
    <property type="molecule type" value="Genomic_DNA"/>
</dbReference>
<dbReference type="PANTHER" id="PTHR43065">
    <property type="entry name" value="SENSOR HISTIDINE KINASE"/>
    <property type="match status" value="1"/>
</dbReference>
<evidence type="ECO:0000256" key="1">
    <source>
        <dbReference type="ARBA" id="ARBA00000085"/>
    </source>
</evidence>
<feature type="domain" description="Histidine kinase" evidence="5">
    <location>
        <begin position="376"/>
        <end position="611"/>
    </location>
</feature>
<keyword evidence="3" id="KW-0175">Coiled coil</keyword>
<evidence type="ECO:0000256" key="2">
    <source>
        <dbReference type="ARBA" id="ARBA00012438"/>
    </source>
</evidence>
<gene>
    <name evidence="6" type="ORF">ENT72_03405</name>
</gene>
<name>A0A7C4RXZ9_FERPE</name>
<dbReference type="InterPro" id="IPR036890">
    <property type="entry name" value="HATPase_C_sf"/>
</dbReference>
<dbReference type="SMART" id="SM00387">
    <property type="entry name" value="HATPase_c"/>
    <property type="match status" value="1"/>
</dbReference>
<dbReference type="SUPFAM" id="SSF55874">
    <property type="entry name" value="ATPase domain of HSP90 chaperone/DNA topoisomerase II/histidine kinase"/>
    <property type="match status" value="1"/>
</dbReference>
<feature type="transmembrane region" description="Helical" evidence="4">
    <location>
        <begin position="304"/>
        <end position="325"/>
    </location>
</feature>
<comment type="catalytic activity">
    <reaction evidence="1">
        <text>ATP + protein L-histidine = ADP + protein N-phospho-L-histidine.</text>
        <dbReference type="EC" id="2.7.13.3"/>
    </reaction>
</comment>
<dbReference type="Pfam" id="PF02518">
    <property type="entry name" value="HATPase_c"/>
    <property type="match status" value="1"/>
</dbReference>
<evidence type="ECO:0000256" key="4">
    <source>
        <dbReference type="SAM" id="Phobius"/>
    </source>
</evidence>
<dbReference type="InterPro" id="IPR004358">
    <property type="entry name" value="Sig_transdc_His_kin-like_C"/>
</dbReference>
<keyword evidence="4" id="KW-1133">Transmembrane helix</keyword>
<dbReference type="Gene3D" id="1.10.287.130">
    <property type="match status" value="1"/>
</dbReference>
<keyword evidence="4" id="KW-0472">Membrane</keyword>
<dbReference type="AlphaFoldDB" id="A0A7C4RXZ9"/>
<dbReference type="InterPro" id="IPR033462">
    <property type="entry name" value="Cache_3-Cache_2"/>
</dbReference>
<dbReference type="CDD" id="cd00075">
    <property type="entry name" value="HATPase"/>
    <property type="match status" value="1"/>
</dbReference>
<feature type="coiled-coil region" evidence="3">
    <location>
        <begin position="326"/>
        <end position="367"/>
    </location>
</feature>
<dbReference type="PANTHER" id="PTHR43065:SF47">
    <property type="match status" value="1"/>
</dbReference>
<reference evidence="6" key="1">
    <citation type="journal article" date="2020" name="mSystems">
        <title>Genome- and Community-Level Interaction Insights into Carbon Utilization and Element Cycling Functions of Hydrothermarchaeota in Hydrothermal Sediment.</title>
        <authorList>
            <person name="Zhou Z."/>
            <person name="Liu Y."/>
            <person name="Xu W."/>
            <person name="Pan J."/>
            <person name="Luo Z.H."/>
            <person name="Li M."/>
        </authorList>
    </citation>
    <scope>NUCLEOTIDE SEQUENCE [LARGE SCALE GENOMIC DNA]</scope>
    <source>
        <strain evidence="6">SpSt-604</strain>
    </source>
</reference>
<comment type="caution">
    <text evidence="6">The sequence shown here is derived from an EMBL/GenBank/DDBJ whole genome shotgun (WGS) entry which is preliminary data.</text>
</comment>
<dbReference type="InterPro" id="IPR003594">
    <property type="entry name" value="HATPase_dom"/>
</dbReference>
<dbReference type="Pfam" id="PF17201">
    <property type="entry name" value="Cache_3-Cache_2"/>
    <property type="match status" value="1"/>
</dbReference>
<evidence type="ECO:0000313" key="6">
    <source>
        <dbReference type="EMBL" id="HGU41956.1"/>
    </source>
</evidence>
<proteinExistence type="predicted"/>
<protein>
    <recommendedName>
        <fullName evidence="2">histidine kinase</fullName>
        <ecNumber evidence="2">2.7.13.3</ecNumber>
    </recommendedName>
</protein>
<dbReference type="Gene3D" id="3.30.450.20">
    <property type="entry name" value="PAS domain"/>
    <property type="match status" value="1"/>
</dbReference>
<sequence length="625" mass="70102">MQKLKMHGGDRLLKILKSKRTDLIIAIVISSILSLGIVILIAHLLANSVAIHLISRIQTTVVEKITSDIEKYLEQIVRPLVKYTADNDLSIYIKGAMDELSIRLLQWEVANANNALRLEGYLEIFIMLKDNRVVSEDGLVKMSIPTKITEMIFSGEKEHDIYMLYEYKGKKSIAVLVGIKGPDGETKAILIGLYPADDLQKLIVQTKFGKSGYVGLLYGTLTVAHPMEEYVGNFDLANNRWTKSFAEMIMKYEKGEGIYTFQVKKFATFRKVAKYNLTVVAVIPYSEIVEEANNVVRLRGFSHAIITLSTFLAILFSVVIILFAINVEKNERLKKMVDELNEMNNELEAAFNELKEAQSKIINSEKMAALGKMMVNIAHDVNTPAGVIYSSLTEVEHTLNDMKNKFFSEELTESEFLDKVDVLYQLTEIMTRNIRRIIDLVQSLKRVAISEMVENYSSVNLKVLVEDVLRAMYPKLRKSNVKIYTEIPNDLVVSSIPGALAQILINLIDNALVHAFDENEEGTMLIKAEKIVTDEGKEVIKITFTDNGKGMDEKTKKHAFEPFFTTKPGVGSGLGLSIVYTLVVEKLGGEIDLESSPATGTKIIITIPEKKGDEHDEQSDKNSGK</sequence>
<dbReference type="GO" id="GO:0004673">
    <property type="term" value="F:protein histidine kinase activity"/>
    <property type="evidence" value="ECO:0007669"/>
    <property type="project" value="UniProtKB-EC"/>
</dbReference>
<evidence type="ECO:0000256" key="3">
    <source>
        <dbReference type="SAM" id="Coils"/>
    </source>
</evidence>